<gene>
    <name evidence="1" type="ORF">PCANC_00455</name>
</gene>
<name>A0A2N5W8C5_9BASI</name>
<evidence type="ECO:0000313" key="1">
    <source>
        <dbReference type="EMBL" id="PLW58448.1"/>
    </source>
</evidence>
<sequence length="109" mass="12394">MLTAVHWRFIGYEPSLLRALISIELWANDLFVDNVPTPVEKTPQPPSPETTPLEIKEIEPSEKFLAEETPEYHEETPEENIKPTAVKGYTYVVVFHLRSNAKSGTRISS</sequence>
<comment type="caution">
    <text evidence="1">The sequence shown here is derived from an EMBL/GenBank/DDBJ whole genome shotgun (WGS) entry which is preliminary data.</text>
</comment>
<dbReference type="AlphaFoldDB" id="A0A2N5W8C5"/>
<dbReference type="EMBL" id="PGCJ01000003">
    <property type="protein sequence ID" value="PLW58448.1"/>
    <property type="molecule type" value="Genomic_DNA"/>
</dbReference>
<protein>
    <submittedName>
        <fullName evidence="1">Uncharacterized protein</fullName>
    </submittedName>
</protein>
<organism evidence="1 2">
    <name type="scientific">Puccinia coronata f. sp. avenae</name>
    <dbReference type="NCBI Taxonomy" id="200324"/>
    <lineage>
        <taxon>Eukaryota</taxon>
        <taxon>Fungi</taxon>
        <taxon>Dikarya</taxon>
        <taxon>Basidiomycota</taxon>
        <taxon>Pucciniomycotina</taxon>
        <taxon>Pucciniomycetes</taxon>
        <taxon>Pucciniales</taxon>
        <taxon>Pucciniaceae</taxon>
        <taxon>Puccinia</taxon>
    </lineage>
</organism>
<reference evidence="1 2" key="1">
    <citation type="submission" date="2017-11" db="EMBL/GenBank/DDBJ databases">
        <title>De novo assembly and phasing of dikaryotic genomes from two isolates of Puccinia coronata f. sp. avenae, the causal agent of oat crown rust.</title>
        <authorList>
            <person name="Miller M.E."/>
            <person name="Zhang Y."/>
            <person name="Omidvar V."/>
            <person name="Sperschneider J."/>
            <person name="Schwessinger B."/>
            <person name="Raley C."/>
            <person name="Palmer J.M."/>
            <person name="Garnica D."/>
            <person name="Upadhyaya N."/>
            <person name="Rathjen J."/>
            <person name="Taylor J.M."/>
            <person name="Park R.F."/>
            <person name="Dodds P.N."/>
            <person name="Hirsch C.D."/>
            <person name="Kianian S.F."/>
            <person name="Figueroa M."/>
        </authorList>
    </citation>
    <scope>NUCLEOTIDE SEQUENCE [LARGE SCALE GENOMIC DNA]</scope>
    <source>
        <strain evidence="1">12NC29</strain>
    </source>
</reference>
<dbReference type="Proteomes" id="UP000235388">
    <property type="component" value="Unassembled WGS sequence"/>
</dbReference>
<proteinExistence type="predicted"/>
<accession>A0A2N5W8C5</accession>
<evidence type="ECO:0000313" key="2">
    <source>
        <dbReference type="Proteomes" id="UP000235388"/>
    </source>
</evidence>
<keyword evidence="2" id="KW-1185">Reference proteome</keyword>